<dbReference type="PROSITE" id="PS00108">
    <property type="entry name" value="PROTEIN_KINASE_ST"/>
    <property type="match status" value="1"/>
</dbReference>
<feature type="compositionally biased region" description="Polar residues" evidence="5">
    <location>
        <begin position="53"/>
        <end position="67"/>
    </location>
</feature>
<reference evidence="6" key="1">
    <citation type="submission" date="2020-11" db="EMBL/GenBank/DDBJ databases">
        <authorList>
            <person name="Tran Van P."/>
        </authorList>
    </citation>
    <scope>NUCLEOTIDE SEQUENCE</scope>
</reference>
<evidence type="ECO:0000256" key="5">
    <source>
        <dbReference type="SAM" id="MobiDB-lite"/>
    </source>
</evidence>
<dbReference type="PROSITE" id="PS50088">
    <property type="entry name" value="ANK_REPEAT"/>
    <property type="match status" value="4"/>
</dbReference>
<dbReference type="GO" id="GO:0005524">
    <property type="term" value="F:ATP binding"/>
    <property type="evidence" value="ECO:0007669"/>
    <property type="project" value="UniProtKB-UniRule"/>
</dbReference>
<dbReference type="PANTHER" id="PTHR24198">
    <property type="entry name" value="ANKYRIN REPEAT AND PROTEIN KINASE DOMAIN-CONTAINING PROTEIN"/>
    <property type="match status" value="1"/>
</dbReference>
<dbReference type="PROSITE" id="PS00107">
    <property type="entry name" value="PROTEIN_KINASE_ATP"/>
    <property type="match status" value="1"/>
</dbReference>
<dbReference type="AlphaFoldDB" id="A0A7R8W559"/>
<evidence type="ECO:0000256" key="3">
    <source>
        <dbReference type="ARBA" id="ARBA00022840"/>
    </source>
</evidence>
<dbReference type="PRINTS" id="PR01415">
    <property type="entry name" value="ANKYRIN"/>
</dbReference>
<organism evidence="6">
    <name type="scientific">Cyprideis torosa</name>
    <dbReference type="NCBI Taxonomy" id="163714"/>
    <lineage>
        <taxon>Eukaryota</taxon>
        <taxon>Metazoa</taxon>
        <taxon>Ecdysozoa</taxon>
        <taxon>Arthropoda</taxon>
        <taxon>Crustacea</taxon>
        <taxon>Oligostraca</taxon>
        <taxon>Ostracoda</taxon>
        <taxon>Podocopa</taxon>
        <taxon>Podocopida</taxon>
        <taxon>Cytherocopina</taxon>
        <taxon>Cytheroidea</taxon>
        <taxon>Cytherideidae</taxon>
        <taxon>Cyprideis</taxon>
    </lineage>
</organism>
<name>A0A7R8W559_9CRUS</name>
<dbReference type="EMBL" id="OB660099">
    <property type="protein sequence ID" value="CAD7222743.1"/>
    <property type="molecule type" value="Genomic_DNA"/>
</dbReference>
<dbReference type="InterPro" id="IPR000719">
    <property type="entry name" value="Prot_kinase_dom"/>
</dbReference>
<proteinExistence type="predicted"/>
<dbReference type="Pfam" id="PF12796">
    <property type="entry name" value="Ank_2"/>
    <property type="match status" value="3"/>
</dbReference>
<dbReference type="InterPro" id="IPR017441">
    <property type="entry name" value="Protein_kinase_ATP_BS"/>
</dbReference>
<dbReference type="Gene3D" id="1.10.510.10">
    <property type="entry name" value="Transferase(Phosphotransferase) domain 1"/>
    <property type="match status" value="1"/>
</dbReference>
<dbReference type="PANTHER" id="PTHR24198:SF165">
    <property type="entry name" value="ANKYRIN REPEAT-CONTAINING PROTEIN-RELATED"/>
    <property type="match status" value="1"/>
</dbReference>
<dbReference type="Gene3D" id="1.25.40.20">
    <property type="entry name" value="Ankyrin repeat-containing domain"/>
    <property type="match status" value="3"/>
</dbReference>
<protein>
    <submittedName>
        <fullName evidence="6">Uncharacterized protein</fullName>
    </submittedName>
</protein>
<dbReference type="InterPro" id="IPR008271">
    <property type="entry name" value="Ser/Thr_kinase_AS"/>
</dbReference>
<evidence type="ECO:0000256" key="1">
    <source>
        <dbReference type="ARBA" id="ARBA00022737"/>
    </source>
</evidence>
<accession>A0A7R8W559</accession>
<dbReference type="GO" id="GO:0004672">
    <property type="term" value="F:protein kinase activity"/>
    <property type="evidence" value="ECO:0007669"/>
    <property type="project" value="InterPro"/>
</dbReference>
<dbReference type="SUPFAM" id="SSF56112">
    <property type="entry name" value="Protein kinase-like (PK-like)"/>
    <property type="match status" value="1"/>
</dbReference>
<sequence>MFALNGDPGSLHVTLWSDYEEEVQIPRVAAPRLRYRSEDELLSLWNPSELSFLSSQPSPAVSGNQSGEDSKDETSVEAGCRLFNQEGNQSPLKYYWHSLHGATWLHVFSALPGFHPVVKILLAHGADANSVLMASKATPLHLSKTPETARLLLKNKAKVNAKDTKGWTPLYYATDADLHSVVKVLLIHGAKTNITEDKFGRTPLHRAKSSGVAEILIRFKAEVDAKAVIGVTPLVTATKNDHYSVVEVLLKHGASPNIPYISPLHFVQSGKTAKLLIEHGAAVDSVLMNGETPLYRAVSDNREDVVQVLMAEKGSIGIGKLSRTKIEKIIPRVLPYIENLDEQDEGGNTLLHSCCQYGYEDSVNHLLQSGAAKDIRNNEGKTAYEIAISNGYFHISAQFSLSSDSNVRFDREFEICEKLGEGSFGEVYKAKKIGTDNFYAIKRISFETESRNIGHKLREFRSAMDLSSKVVVTHYDAWIDESMKHYTFNIQMELMDTTLEDFIKRRNAKVCYADTRFPELSEEDCATAENIFQNLCSAVRFLHINEYAHLDLKPGNVLLTLTEENLNCVKSVKLADFGMSAKMKEPVELSSPVRGGTRVYSPPIMSDADTKRRSQDVSIEFKQKLDVYALGIIWVELLIPIQRRESFFARVMGLMRAELSQQNVPPSDEGDVLLGELIEAMETGDWKKMDEFEEGACHGK</sequence>
<dbReference type="Gene3D" id="3.30.200.20">
    <property type="entry name" value="Phosphorylase Kinase, domain 1"/>
    <property type="match status" value="1"/>
</dbReference>
<dbReference type="OrthoDB" id="448455at2759"/>
<keyword evidence="4" id="KW-0040">ANK repeat</keyword>
<dbReference type="InterPro" id="IPR011009">
    <property type="entry name" value="Kinase-like_dom_sf"/>
</dbReference>
<dbReference type="PROSITE" id="PS50011">
    <property type="entry name" value="PROTEIN_KINASE_DOM"/>
    <property type="match status" value="1"/>
</dbReference>
<keyword evidence="1" id="KW-0677">Repeat</keyword>
<dbReference type="SMART" id="SM00248">
    <property type="entry name" value="ANK"/>
    <property type="match status" value="7"/>
</dbReference>
<gene>
    <name evidence="6" type="ORF">CTOB1V02_LOCUS742</name>
</gene>
<evidence type="ECO:0000256" key="2">
    <source>
        <dbReference type="ARBA" id="ARBA00022741"/>
    </source>
</evidence>
<dbReference type="InterPro" id="IPR036770">
    <property type="entry name" value="Ankyrin_rpt-contain_sf"/>
</dbReference>
<dbReference type="PROSITE" id="PS50297">
    <property type="entry name" value="ANK_REP_REGION"/>
    <property type="match status" value="3"/>
</dbReference>
<dbReference type="CDD" id="cd00180">
    <property type="entry name" value="PKc"/>
    <property type="match status" value="1"/>
</dbReference>
<dbReference type="SUPFAM" id="SSF48403">
    <property type="entry name" value="Ankyrin repeat"/>
    <property type="match status" value="1"/>
</dbReference>
<evidence type="ECO:0000313" key="6">
    <source>
        <dbReference type="EMBL" id="CAD7222743.1"/>
    </source>
</evidence>
<feature type="region of interest" description="Disordered" evidence="5">
    <location>
        <begin position="53"/>
        <end position="76"/>
    </location>
</feature>
<keyword evidence="2" id="KW-0547">Nucleotide-binding</keyword>
<dbReference type="SMART" id="SM00220">
    <property type="entry name" value="S_TKc"/>
    <property type="match status" value="1"/>
</dbReference>
<dbReference type="Pfam" id="PF00069">
    <property type="entry name" value="Pkinase"/>
    <property type="match status" value="1"/>
</dbReference>
<dbReference type="InterPro" id="IPR002110">
    <property type="entry name" value="Ankyrin_rpt"/>
</dbReference>
<evidence type="ECO:0000256" key="4">
    <source>
        <dbReference type="ARBA" id="ARBA00023043"/>
    </source>
</evidence>
<keyword evidence="3" id="KW-0067">ATP-binding</keyword>